<dbReference type="HOGENOM" id="CLU_1069854_0_0_1"/>
<dbReference type="EMBL" id="KN839307">
    <property type="protein sequence ID" value="KIJ90048.1"/>
    <property type="molecule type" value="Genomic_DNA"/>
</dbReference>
<evidence type="ECO:0000256" key="1">
    <source>
        <dbReference type="SAM" id="MobiDB-lite"/>
    </source>
</evidence>
<keyword evidence="3" id="KW-1185">Reference proteome</keyword>
<dbReference type="Proteomes" id="UP000054477">
    <property type="component" value="Unassembled WGS sequence"/>
</dbReference>
<evidence type="ECO:0000313" key="2">
    <source>
        <dbReference type="EMBL" id="KIJ90048.1"/>
    </source>
</evidence>
<feature type="region of interest" description="Disordered" evidence="1">
    <location>
        <begin position="1"/>
        <end position="104"/>
    </location>
</feature>
<reference evidence="3" key="2">
    <citation type="submission" date="2015-01" db="EMBL/GenBank/DDBJ databases">
        <title>Evolutionary Origins and Diversification of the Mycorrhizal Mutualists.</title>
        <authorList>
            <consortium name="DOE Joint Genome Institute"/>
            <consortium name="Mycorrhizal Genomics Consortium"/>
            <person name="Kohler A."/>
            <person name="Kuo A."/>
            <person name="Nagy L.G."/>
            <person name="Floudas D."/>
            <person name="Copeland A."/>
            <person name="Barry K.W."/>
            <person name="Cichocki N."/>
            <person name="Veneault-Fourrey C."/>
            <person name="LaButti K."/>
            <person name="Lindquist E.A."/>
            <person name="Lipzen A."/>
            <person name="Lundell T."/>
            <person name="Morin E."/>
            <person name="Murat C."/>
            <person name="Riley R."/>
            <person name="Ohm R."/>
            <person name="Sun H."/>
            <person name="Tunlid A."/>
            <person name="Henrissat B."/>
            <person name="Grigoriev I.V."/>
            <person name="Hibbett D.S."/>
            <person name="Martin F."/>
        </authorList>
    </citation>
    <scope>NUCLEOTIDE SEQUENCE [LARGE SCALE GENOMIC DNA]</scope>
    <source>
        <strain evidence="3">LaAM-08-1</strain>
    </source>
</reference>
<accession>A0A0C9WQN7</accession>
<dbReference type="OrthoDB" id="3105413at2759"/>
<gene>
    <name evidence="2" type="ORF">K443DRAFT_15565</name>
</gene>
<reference evidence="2 3" key="1">
    <citation type="submission" date="2014-04" db="EMBL/GenBank/DDBJ databases">
        <authorList>
            <consortium name="DOE Joint Genome Institute"/>
            <person name="Kuo A."/>
            <person name="Kohler A."/>
            <person name="Nagy L.G."/>
            <person name="Floudas D."/>
            <person name="Copeland A."/>
            <person name="Barry K.W."/>
            <person name="Cichocki N."/>
            <person name="Veneault-Fourrey C."/>
            <person name="LaButti K."/>
            <person name="Lindquist E.A."/>
            <person name="Lipzen A."/>
            <person name="Lundell T."/>
            <person name="Morin E."/>
            <person name="Murat C."/>
            <person name="Sun H."/>
            <person name="Tunlid A."/>
            <person name="Henrissat B."/>
            <person name="Grigoriev I.V."/>
            <person name="Hibbett D.S."/>
            <person name="Martin F."/>
            <person name="Nordberg H.P."/>
            <person name="Cantor M.N."/>
            <person name="Hua S.X."/>
        </authorList>
    </citation>
    <scope>NUCLEOTIDE SEQUENCE [LARGE SCALE GENOMIC DNA]</scope>
    <source>
        <strain evidence="2 3">LaAM-08-1</strain>
    </source>
</reference>
<feature type="region of interest" description="Disordered" evidence="1">
    <location>
        <begin position="237"/>
        <end position="260"/>
    </location>
</feature>
<proteinExistence type="predicted"/>
<dbReference type="AlphaFoldDB" id="A0A0C9WQN7"/>
<sequence length="260" mass="27356">MSEPRKLRSLGRGNASTKKGAEKAAQESVTDADPGGNVIGKSAPTQVTGRPTRSRATKIADAVVNTTVNDSPTPAPSRPSRAKKNNSKAVKNFPASESDPNLSSPMVDKYRVIVMEDGNGPLVDTEPSQSLGQSMDVAPNFAVNLGATQYNDPSQSTAPSADIKRMMNLGASNSNPGMGEKDAASETEANCAVVKLTETKVLNIADPDATPTQNLISRGNRVMDNLAVAADDLFYNRDPKNRTSSLNSTAVRHADSMGGR</sequence>
<name>A0A0C9WQN7_9AGAR</name>
<evidence type="ECO:0000313" key="3">
    <source>
        <dbReference type="Proteomes" id="UP000054477"/>
    </source>
</evidence>
<organism evidence="2 3">
    <name type="scientific">Laccaria amethystina LaAM-08-1</name>
    <dbReference type="NCBI Taxonomy" id="1095629"/>
    <lineage>
        <taxon>Eukaryota</taxon>
        <taxon>Fungi</taxon>
        <taxon>Dikarya</taxon>
        <taxon>Basidiomycota</taxon>
        <taxon>Agaricomycotina</taxon>
        <taxon>Agaricomycetes</taxon>
        <taxon>Agaricomycetidae</taxon>
        <taxon>Agaricales</taxon>
        <taxon>Agaricineae</taxon>
        <taxon>Hydnangiaceae</taxon>
        <taxon>Laccaria</taxon>
    </lineage>
</organism>
<protein>
    <submittedName>
        <fullName evidence="2">Uncharacterized protein</fullName>
    </submittedName>
</protein>